<sequence length="212" mass="22716">MKTSSRKPSKQCPSDPSSRYPSIPLLTSSNASKTSIDPPAVAAHCPNASNVPIASSTNPLHSCLTCSPSLAQNGDTSGTSAASYSCHVVHHPASCVGAGTFQEDARSHVWACARGWRGTGVPVSKRACVWKRQCQRIRLRQRIRPGGSEDGGVKLEREVLHDVRVVSRARRRGGEQKSRDEFVFEATAGDAECDVVGYNGGYGVVAGLWRLK</sequence>
<dbReference type="GeneID" id="54487431"/>
<dbReference type="Proteomes" id="UP000799437">
    <property type="component" value="Unassembled WGS sequence"/>
</dbReference>
<name>A0A6A6WMT5_9PEZI</name>
<accession>A0A6A6WMT5</accession>
<evidence type="ECO:0000313" key="2">
    <source>
        <dbReference type="EMBL" id="KAF2763534.1"/>
    </source>
</evidence>
<feature type="compositionally biased region" description="Polar residues" evidence="1">
    <location>
        <begin position="11"/>
        <end position="32"/>
    </location>
</feature>
<gene>
    <name evidence="2" type="ORF">EJ05DRAFT_496351</name>
</gene>
<protein>
    <submittedName>
        <fullName evidence="2">Uncharacterized protein</fullName>
    </submittedName>
</protein>
<keyword evidence="3" id="KW-1185">Reference proteome</keyword>
<feature type="region of interest" description="Disordered" evidence="1">
    <location>
        <begin position="1"/>
        <end position="32"/>
    </location>
</feature>
<evidence type="ECO:0000256" key="1">
    <source>
        <dbReference type="SAM" id="MobiDB-lite"/>
    </source>
</evidence>
<proteinExistence type="predicted"/>
<organism evidence="2 3">
    <name type="scientific">Pseudovirgaria hyperparasitica</name>
    <dbReference type="NCBI Taxonomy" id="470096"/>
    <lineage>
        <taxon>Eukaryota</taxon>
        <taxon>Fungi</taxon>
        <taxon>Dikarya</taxon>
        <taxon>Ascomycota</taxon>
        <taxon>Pezizomycotina</taxon>
        <taxon>Dothideomycetes</taxon>
        <taxon>Dothideomycetes incertae sedis</taxon>
        <taxon>Acrospermales</taxon>
        <taxon>Acrospermaceae</taxon>
        <taxon>Pseudovirgaria</taxon>
    </lineage>
</organism>
<dbReference type="EMBL" id="ML996565">
    <property type="protein sequence ID" value="KAF2763534.1"/>
    <property type="molecule type" value="Genomic_DNA"/>
</dbReference>
<evidence type="ECO:0000313" key="3">
    <source>
        <dbReference type="Proteomes" id="UP000799437"/>
    </source>
</evidence>
<reference evidence="2" key="1">
    <citation type="journal article" date="2020" name="Stud. Mycol.">
        <title>101 Dothideomycetes genomes: a test case for predicting lifestyles and emergence of pathogens.</title>
        <authorList>
            <person name="Haridas S."/>
            <person name="Albert R."/>
            <person name="Binder M."/>
            <person name="Bloem J."/>
            <person name="Labutti K."/>
            <person name="Salamov A."/>
            <person name="Andreopoulos B."/>
            <person name="Baker S."/>
            <person name="Barry K."/>
            <person name="Bills G."/>
            <person name="Bluhm B."/>
            <person name="Cannon C."/>
            <person name="Castanera R."/>
            <person name="Culley D."/>
            <person name="Daum C."/>
            <person name="Ezra D."/>
            <person name="Gonzalez J."/>
            <person name="Henrissat B."/>
            <person name="Kuo A."/>
            <person name="Liang C."/>
            <person name="Lipzen A."/>
            <person name="Lutzoni F."/>
            <person name="Magnuson J."/>
            <person name="Mondo S."/>
            <person name="Nolan M."/>
            <person name="Ohm R."/>
            <person name="Pangilinan J."/>
            <person name="Park H.-J."/>
            <person name="Ramirez L."/>
            <person name="Alfaro M."/>
            <person name="Sun H."/>
            <person name="Tritt A."/>
            <person name="Yoshinaga Y."/>
            <person name="Zwiers L.-H."/>
            <person name="Turgeon B."/>
            <person name="Goodwin S."/>
            <person name="Spatafora J."/>
            <person name="Crous P."/>
            <person name="Grigoriev I."/>
        </authorList>
    </citation>
    <scope>NUCLEOTIDE SEQUENCE</scope>
    <source>
        <strain evidence="2">CBS 121739</strain>
    </source>
</reference>
<dbReference type="RefSeq" id="XP_033605985.1">
    <property type="nucleotide sequence ID" value="XM_033746377.1"/>
</dbReference>
<dbReference type="AlphaFoldDB" id="A0A6A6WMT5"/>